<gene>
    <name evidence="2" type="ORF">QE152_g27632</name>
</gene>
<feature type="signal peptide" evidence="1">
    <location>
        <begin position="1"/>
        <end position="16"/>
    </location>
</feature>
<keyword evidence="1" id="KW-0732">Signal</keyword>
<name>A0AAW1JTP6_POPJA</name>
<organism evidence="2 3">
    <name type="scientific">Popillia japonica</name>
    <name type="common">Japanese beetle</name>
    <dbReference type="NCBI Taxonomy" id="7064"/>
    <lineage>
        <taxon>Eukaryota</taxon>
        <taxon>Metazoa</taxon>
        <taxon>Ecdysozoa</taxon>
        <taxon>Arthropoda</taxon>
        <taxon>Hexapoda</taxon>
        <taxon>Insecta</taxon>
        <taxon>Pterygota</taxon>
        <taxon>Neoptera</taxon>
        <taxon>Endopterygota</taxon>
        <taxon>Coleoptera</taxon>
        <taxon>Polyphaga</taxon>
        <taxon>Scarabaeiformia</taxon>
        <taxon>Scarabaeidae</taxon>
        <taxon>Rutelinae</taxon>
        <taxon>Popillia</taxon>
    </lineage>
</organism>
<feature type="chain" id="PRO_5043497681" evidence="1">
    <location>
        <begin position="17"/>
        <end position="91"/>
    </location>
</feature>
<reference evidence="2 3" key="1">
    <citation type="journal article" date="2024" name="BMC Genomics">
        <title>De novo assembly and annotation of Popillia japonica's genome with initial clues to its potential as an invasive pest.</title>
        <authorList>
            <person name="Cucini C."/>
            <person name="Boschi S."/>
            <person name="Funari R."/>
            <person name="Cardaioli E."/>
            <person name="Iannotti N."/>
            <person name="Marturano G."/>
            <person name="Paoli F."/>
            <person name="Bruttini M."/>
            <person name="Carapelli A."/>
            <person name="Frati F."/>
            <person name="Nardi F."/>
        </authorList>
    </citation>
    <scope>NUCLEOTIDE SEQUENCE [LARGE SCALE GENOMIC DNA]</scope>
    <source>
        <strain evidence="2">DMR45628</strain>
    </source>
</reference>
<dbReference type="EMBL" id="JASPKY010000343">
    <property type="protein sequence ID" value="KAK9707740.1"/>
    <property type="molecule type" value="Genomic_DNA"/>
</dbReference>
<comment type="caution">
    <text evidence="2">The sequence shown here is derived from an EMBL/GenBank/DDBJ whole genome shotgun (WGS) entry which is preliminary data.</text>
</comment>
<dbReference type="Proteomes" id="UP001458880">
    <property type="component" value="Unassembled WGS sequence"/>
</dbReference>
<dbReference type="AlphaFoldDB" id="A0AAW1JTP6"/>
<protein>
    <submittedName>
        <fullName evidence="2">Uncharacterized protein</fullName>
    </submittedName>
</protein>
<evidence type="ECO:0000313" key="2">
    <source>
        <dbReference type="EMBL" id="KAK9707740.1"/>
    </source>
</evidence>
<proteinExistence type="predicted"/>
<accession>A0AAW1JTP6</accession>
<evidence type="ECO:0000256" key="1">
    <source>
        <dbReference type="SAM" id="SignalP"/>
    </source>
</evidence>
<evidence type="ECO:0000313" key="3">
    <source>
        <dbReference type="Proteomes" id="UP001458880"/>
    </source>
</evidence>
<keyword evidence="3" id="KW-1185">Reference proteome</keyword>
<sequence length="91" mass="10017">MKVLILLSIVVALSDCETTGLFFPKSLLSCIREFVANSENGDGGNVSTTTEAVICDANCRKNFCLTKQDLNVQRFVQCLTKVGGRRLMQEL</sequence>